<evidence type="ECO:0000256" key="2">
    <source>
        <dbReference type="PROSITE-ProRule" id="PRU00591"/>
    </source>
</evidence>
<evidence type="ECO:0008006" key="5">
    <source>
        <dbReference type="Google" id="ProtNLM"/>
    </source>
</evidence>
<feature type="repeat" description="Cell wall-binding" evidence="2">
    <location>
        <begin position="78"/>
        <end position="97"/>
    </location>
</feature>
<evidence type="ECO:0000313" key="3">
    <source>
        <dbReference type="EMBL" id="MBB6041538.1"/>
    </source>
</evidence>
<dbReference type="Proteomes" id="UP000522163">
    <property type="component" value="Unassembled WGS sequence"/>
</dbReference>
<reference evidence="3 4" key="1">
    <citation type="submission" date="2020-08" db="EMBL/GenBank/DDBJ databases">
        <title>Genomic Encyclopedia of Type Strains, Phase IV (KMG-IV): sequencing the most valuable type-strain genomes for metagenomic binning, comparative biology and taxonomic classification.</title>
        <authorList>
            <person name="Goeker M."/>
        </authorList>
    </citation>
    <scope>NUCLEOTIDE SEQUENCE [LARGE SCALE GENOMIC DNA]</scope>
    <source>
        <strain evidence="3 4">DSM 17245</strain>
    </source>
</reference>
<dbReference type="EMBL" id="JACHHH010000007">
    <property type="protein sequence ID" value="MBB6041538.1"/>
    <property type="molecule type" value="Genomic_DNA"/>
</dbReference>
<dbReference type="SUPFAM" id="SSF69360">
    <property type="entry name" value="Cell wall binding repeat"/>
    <property type="match status" value="1"/>
</dbReference>
<keyword evidence="1" id="KW-0677">Repeat</keyword>
<dbReference type="AlphaFoldDB" id="A0A7W9W2H7"/>
<evidence type="ECO:0000256" key="1">
    <source>
        <dbReference type="ARBA" id="ARBA00022737"/>
    </source>
</evidence>
<dbReference type="PROSITE" id="PS51170">
    <property type="entry name" value="CW"/>
    <property type="match status" value="1"/>
</dbReference>
<gene>
    <name evidence="3" type="ORF">HNQ46_001521</name>
</gene>
<accession>A0A7W9W2H7</accession>
<evidence type="ECO:0000313" key="4">
    <source>
        <dbReference type="Proteomes" id="UP000522163"/>
    </source>
</evidence>
<dbReference type="InterPro" id="IPR018337">
    <property type="entry name" value="Cell_wall/Cho-bd_repeat"/>
</dbReference>
<sequence length="252" mass="28678">MRVQKGYQKNICRRFLSGMAFLFLFFLMGTGISHAEGRWEQEGQSWYYYSSDNKESYTGWVQSSTDGRWYFCLNSKMQTGWVSWNGKWYFLNSDGAMAEKQYVGNFYLGEDGAALISAETPDQRKTSENGSLLRKGKPMQELNEKTAKYISVLMEHPDAKAFFDSPNQLSLEEGNGYPFVIFKKMSLYDRKSGELLYAGDAAFHKNAVIEYNNGSEKKMISVMDLMMIRGVAGERVFIDPAGYITYVAGGVE</sequence>
<dbReference type="RefSeq" id="WP_183684138.1">
    <property type="nucleotide sequence ID" value="NZ_JACHHH010000007.1"/>
</dbReference>
<dbReference type="Gene3D" id="2.10.270.10">
    <property type="entry name" value="Cholin Binding"/>
    <property type="match status" value="1"/>
</dbReference>
<organism evidence="3 4">
    <name type="scientific">Oribacterium sinus</name>
    <dbReference type="NCBI Taxonomy" id="237576"/>
    <lineage>
        <taxon>Bacteria</taxon>
        <taxon>Bacillati</taxon>
        <taxon>Bacillota</taxon>
        <taxon>Clostridia</taxon>
        <taxon>Lachnospirales</taxon>
        <taxon>Lachnospiraceae</taxon>
        <taxon>Oribacterium</taxon>
    </lineage>
</organism>
<comment type="caution">
    <text evidence="3">The sequence shown here is derived from an EMBL/GenBank/DDBJ whole genome shotgun (WGS) entry which is preliminary data.</text>
</comment>
<dbReference type="Pfam" id="PF19085">
    <property type="entry name" value="Choline_bind_2"/>
    <property type="match status" value="1"/>
</dbReference>
<proteinExistence type="predicted"/>
<dbReference type="GeneID" id="85015064"/>
<name>A0A7W9W2H7_9FIRM</name>
<protein>
    <recommendedName>
        <fullName evidence="5">Cell wall binding repeat-containing protein</fullName>
    </recommendedName>
</protein>